<name>A0A3M2JMQ1_9CELL</name>
<dbReference type="EMBL" id="RFFI01000013">
    <property type="protein sequence ID" value="RMI13561.1"/>
    <property type="molecule type" value="Genomic_DNA"/>
</dbReference>
<keyword evidence="1" id="KW-0472">Membrane</keyword>
<reference evidence="2 3" key="1">
    <citation type="submission" date="2018-10" db="EMBL/GenBank/DDBJ databases">
        <title>Isolation, diversity and antifungal activity of actinobacteria from wheat.</title>
        <authorList>
            <person name="Han C."/>
        </authorList>
    </citation>
    <scope>NUCLEOTIDE SEQUENCE [LARGE SCALE GENOMIC DNA]</scope>
    <source>
        <strain evidence="2 3">NEAU-YY56</strain>
    </source>
</reference>
<feature type="transmembrane region" description="Helical" evidence="1">
    <location>
        <begin position="70"/>
        <end position="88"/>
    </location>
</feature>
<feature type="transmembrane region" description="Helical" evidence="1">
    <location>
        <begin position="95"/>
        <end position="128"/>
    </location>
</feature>
<dbReference type="Proteomes" id="UP000269289">
    <property type="component" value="Unassembled WGS sequence"/>
</dbReference>
<keyword evidence="1" id="KW-1133">Transmembrane helix</keyword>
<keyword evidence="3" id="KW-1185">Reference proteome</keyword>
<dbReference type="OrthoDB" id="4829532at2"/>
<organism evidence="2 3">
    <name type="scientific">Cellulomonas triticagri</name>
    <dbReference type="NCBI Taxonomy" id="2483352"/>
    <lineage>
        <taxon>Bacteria</taxon>
        <taxon>Bacillati</taxon>
        <taxon>Actinomycetota</taxon>
        <taxon>Actinomycetes</taxon>
        <taxon>Micrococcales</taxon>
        <taxon>Cellulomonadaceae</taxon>
        <taxon>Cellulomonas</taxon>
    </lineage>
</organism>
<gene>
    <name evidence="2" type="ORF">EBM89_03895</name>
</gene>
<comment type="caution">
    <text evidence="2">The sequence shown here is derived from an EMBL/GenBank/DDBJ whole genome shotgun (WGS) entry which is preliminary data.</text>
</comment>
<evidence type="ECO:0000313" key="3">
    <source>
        <dbReference type="Proteomes" id="UP000269289"/>
    </source>
</evidence>
<protein>
    <submittedName>
        <fullName evidence="2">Uncharacterized protein</fullName>
    </submittedName>
</protein>
<dbReference type="AlphaFoldDB" id="A0A3M2JMQ1"/>
<evidence type="ECO:0000313" key="2">
    <source>
        <dbReference type="EMBL" id="RMI13561.1"/>
    </source>
</evidence>
<keyword evidence="1" id="KW-0812">Transmembrane</keyword>
<proteinExistence type="predicted"/>
<sequence length="237" mass="24119">MPALRSPLLGAWRRAPVLLVVQPSGTDLDTFPARAVEELRPPRARVAVGLTLGVVLAALVALLAQGADGAVLVVIGVGLAATALAGYLRGHPLTYVVGAAGGVVGAVAVGGSMVVAGTAAVVLLGLAWCAHLGSAARATWWPPLEALLADHRSVEGTLEVRGVAGSGFPHRYLITASSPDVPGSSWGVEEVSSKDLQPRTGDPVRIWWSPRHPEAAVLAVSSDRVGLAARLAESPGA</sequence>
<accession>A0A3M2JMQ1</accession>
<feature type="transmembrane region" description="Helical" evidence="1">
    <location>
        <begin position="44"/>
        <end position="64"/>
    </location>
</feature>
<dbReference type="RefSeq" id="WP_122148150.1">
    <property type="nucleotide sequence ID" value="NZ_RFFI01000013.1"/>
</dbReference>
<evidence type="ECO:0000256" key="1">
    <source>
        <dbReference type="SAM" id="Phobius"/>
    </source>
</evidence>